<evidence type="ECO:0000256" key="16">
    <source>
        <dbReference type="ARBA" id="ARBA00023201"/>
    </source>
</evidence>
<reference evidence="19" key="3">
    <citation type="submission" date="2025-09" db="UniProtKB">
        <authorList>
            <consortium name="Ensembl"/>
        </authorList>
    </citation>
    <scope>IDENTIFICATION</scope>
</reference>
<sequence>MSSSAPTQNQEPGQEPDREPGQEPDREPDQKPEQDPGDKKDAAQEEKTEEVKEEKAEEEKKERTEEKKKEVKEVKEPAMGFIYNRRTGEFLGRTASSWGLILLFYLVFYGFLAAMFLLTMWVMLLTLDDNVPKHQDRVPSPGLVIRPHAAEISFNRSNPADYSGYVQQLHQFLQPYEDSRQEQNELCLVGEYTLQDGEPLKKACQFKRSLLRYCSGLSDTSFGYSDGKPCVLIKMNRVGPLLHPSTRFTSSSLHPLTSLLHLRLSADHRPEGNAPLEMLYFPSDGRIDKMFFPYYGKKAHPDYVQPLVAVKLLLTKEDYNVEQTVECKLEGSDLRNNDDRDKSLGRVIFRVKVFQ</sequence>
<organism evidence="19 20">
    <name type="scientific">Salarias fasciatus</name>
    <name type="common">Jewelled blenny</name>
    <name type="synonym">Blennius fasciatus</name>
    <dbReference type="NCBI Taxonomy" id="181472"/>
    <lineage>
        <taxon>Eukaryota</taxon>
        <taxon>Metazoa</taxon>
        <taxon>Chordata</taxon>
        <taxon>Craniata</taxon>
        <taxon>Vertebrata</taxon>
        <taxon>Euteleostomi</taxon>
        <taxon>Actinopterygii</taxon>
        <taxon>Neopterygii</taxon>
        <taxon>Teleostei</taxon>
        <taxon>Neoteleostei</taxon>
        <taxon>Acanthomorphata</taxon>
        <taxon>Ovalentaria</taxon>
        <taxon>Blenniimorphae</taxon>
        <taxon>Blenniiformes</taxon>
        <taxon>Blennioidei</taxon>
        <taxon>Blenniidae</taxon>
        <taxon>Salariinae</taxon>
        <taxon>Salarias</taxon>
    </lineage>
</organism>
<evidence type="ECO:0000256" key="15">
    <source>
        <dbReference type="ARBA" id="ARBA00023180"/>
    </source>
</evidence>
<evidence type="ECO:0000256" key="3">
    <source>
        <dbReference type="ARBA" id="ARBA00022448"/>
    </source>
</evidence>
<dbReference type="InParanoid" id="A0A672GGX3"/>
<evidence type="ECO:0000256" key="2">
    <source>
        <dbReference type="ARBA" id="ARBA00005876"/>
    </source>
</evidence>
<dbReference type="GO" id="GO:0006883">
    <property type="term" value="P:intracellular sodium ion homeostasis"/>
    <property type="evidence" value="ECO:0007669"/>
    <property type="project" value="TreeGrafter"/>
</dbReference>
<dbReference type="Ensembl" id="ENSSFAT00005018772.1">
    <property type="protein sequence ID" value="ENSSFAP00005018043.1"/>
    <property type="gene ID" value="ENSSFAG00005009422.1"/>
</dbReference>
<keyword evidence="8" id="KW-0630">Potassium</keyword>
<dbReference type="GO" id="GO:0030007">
    <property type="term" value="P:intracellular potassium ion homeostasis"/>
    <property type="evidence" value="ECO:0007669"/>
    <property type="project" value="TreeGrafter"/>
</dbReference>
<reference evidence="19" key="2">
    <citation type="submission" date="2025-08" db="UniProtKB">
        <authorList>
            <consortium name="Ensembl"/>
        </authorList>
    </citation>
    <scope>IDENTIFICATION</scope>
</reference>
<evidence type="ECO:0000256" key="13">
    <source>
        <dbReference type="ARBA" id="ARBA00023136"/>
    </source>
</evidence>
<evidence type="ECO:0000256" key="1">
    <source>
        <dbReference type="ARBA" id="ARBA00004401"/>
    </source>
</evidence>
<dbReference type="PROSITE" id="PS00391">
    <property type="entry name" value="ATPASE_NA_K_BETA_2"/>
    <property type="match status" value="1"/>
</dbReference>
<comment type="subcellular location">
    <subcellularLocation>
        <location evidence="1">Cell membrane</location>
        <topology evidence="1">Single-pass type II membrane protein</topology>
    </subcellularLocation>
    <subcellularLocation>
        <location evidence="17">Membrane</location>
    </subcellularLocation>
</comment>
<keyword evidence="5" id="KW-0633">Potassium transport</keyword>
<dbReference type="GO" id="GO:1990573">
    <property type="term" value="P:potassium ion import across plasma membrane"/>
    <property type="evidence" value="ECO:0007669"/>
    <property type="project" value="TreeGrafter"/>
</dbReference>
<feature type="compositionally biased region" description="Basic and acidic residues" evidence="18">
    <location>
        <begin position="15"/>
        <end position="73"/>
    </location>
</feature>
<evidence type="ECO:0000256" key="6">
    <source>
        <dbReference type="ARBA" id="ARBA00022607"/>
    </source>
</evidence>
<keyword evidence="14" id="KW-1015">Disulfide bond</keyword>
<evidence type="ECO:0000256" key="17">
    <source>
        <dbReference type="RuleBase" id="RU362099"/>
    </source>
</evidence>
<evidence type="ECO:0000256" key="7">
    <source>
        <dbReference type="ARBA" id="ARBA00022692"/>
    </source>
</evidence>
<evidence type="ECO:0000256" key="5">
    <source>
        <dbReference type="ARBA" id="ARBA00022538"/>
    </source>
</evidence>
<dbReference type="Proteomes" id="UP000472267">
    <property type="component" value="Chromosome 14"/>
</dbReference>
<dbReference type="InterPro" id="IPR038702">
    <property type="entry name" value="Na/K_ATPase_sub_beta_sf"/>
</dbReference>
<dbReference type="GO" id="GO:0001671">
    <property type="term" value="F:ATPase activator activity"/>
    <property type="evidence" value="ECO:0007669"/>
    <property type="project" value="TreeGrafter"/>
</dbReference>
<keyword evidence="11" id="KW-0915">Sodium</keyword>
<feature type="region of interest" description="Disordered" evidence="18">
    <location>
        <begin position="1"/>
        <end position="73"/>
    </location>
</feature>
<comment type="function">
    <text evidence="17">This is the non-catalytic component of the active enzyme, which catalyzes the hydrolysis of ATP coupled with the exchange of Na(+) and K(+) ions across the plasma membrane.</text>
</comment>
<dbReference type="PANTHER" id="PTHR11523">
    <property type="entry name" value="SODIUM/POTASSIUM-DEPENDENT ATPASE BETA SUBUNIT"/>
    <property type="match status" value="1"/>
</dbReference>
<dbReference type="InterPro" id="IPR000402">
    <property type="entry name" value="Na/K_ATPase_sub_beta"/>
</dbReference>
<dbReference type="PANTHER" id="PTHR11523:SF47">
    <property type="entry name" value="SODIUM_POTASSIUM-TRANSPORTING ATPASE SUBUNIT BETA-3"/>
    <property type="match status" value="1"/>
</dbReference>
<evidence type="ECO:0000256" key="4">
    <source>
        <dbReference type="ARBA" id="ARBA00022475"/>
    </source>
</evidence>
<dbReference type="AlphaFoldDB" id="A0A672GGX3"/>
<keyword evidence="10 17" id="KW-1133">Transmembrane helix</keyword>
<feature type="compositionally biased region" description="Polar residues" evidence="18">
    <location>
        <begin position="1"/>
        <end position="12"/>
    </location>
</feature>
<keyword evidence="16" id="KW-0739">Sodium transport</keyword>
<protein>
    <recommendedName>
        <fullName evidence="17">Sodium/potassium-transporting ATPase subunit beta</fullName>
    </recommendedName>
</protein>
<evidence type="ECO:0000256" key="10">
    <source>
        <dbReference type="ARBA" id="ARBA00022989"/>
    </source>
</evidence>
<evidence type="ECO:0000256" key="14">
    <source>
        <dbReference type="ARBA" id="ARBA00023157"/>
    </source>
</evidence>
<keyword evidence="9" id="KW-0735">Signal-anchor</keyword>
<evidence type="ECO:0000256" key="8">
    <source>
        <dbReference type="ARBA" id="ARBA00022958"/>
    </source>
</evidence>
<evidence type="ECO:0000313" key="20">
    <source>
        <dbReference type="Proteomes" id="UP000472267"/>
    </source>
</evidence>
<keyword evidence="6" id="KW-0740">Sodium/potassium transport</keyword>
<keyword evidence="7 17" id="KW-0812">Transmembrane</keyword>
<dbReference type="NCBIfam" id="TIGR01107">
    <property type="entry name" value="Na_K_ATPase_bet"/>
    <property type="match status" value="1"/>
</dbReference>
<accession>A0A672GGX3</accession>
<evidence type="ECO:0000313" key="19">
    <source>
        <dbReference type="Ensembl" id="ENSSFAP00005018043.1"/>
    </source>
</evidence>
<evidence type="ECO:0000256" key="12">
    <source>
        <dbReference type="ARBA" id="ARBA00023065"/>
    </source>
</evidence>
<keyword evidence="15" id="KW-0325">Glycoprotein</keyword>
<dbReference type="Pfam" id="PF00287">
    <property type="entry name" value="Na_K-ATPase"/>
    <property type="match status" value="1"/>
</dbReference>
<keyword evidence="20" id="KW-1185">Reference proteome</keyword>
<dbReference type="GO" id="GO:0036376">
    <property type="term" value="P:sodium ion export across plasma membrane"/>
    <property type="evidence" value="ECO:0007669"/>
    <property type="project" value="TreeGrafter"/>
</dbReference>
<evidence type="ECO:0000256" key="18">
    <source>
        <dbReference type="SAM" id="MobiDB-lite"/>
    </source>
</evidence>
<comment type="similarity">
    <text evidence="2 17">Belongs to the X(+)/potassium ATPases subunit beta family.</text>
</comment>
<dbReference type="Gene3D" id="2.60.40.1660">
    <property type="entry name" value="Na, k-atpase alpha subunit"/>
    <property type="match status" value="1"/>
</dbReference>
<name>A0A672GGX3_SALFA</name>
<keyword evidence="3 17" id="KW-0813">Transport</keyword>
<keyword evidence="12 17" id="KW-0406">Ion transport</keyword>
<keyword evidence="13 17" id="KW-0472">Membrane</keyword>
<evidence type="ECO:0000256" key="11">
    <source>
        <dbReference type="ARBA" id="ARBA00023053"/>
    </source>
</evidence>
<keyword evidence="4" id="KW-1003">Cell membrane</keyword>
<feature type="transmembrane region" description="Helical" evidence="17">
    <location>
        <begin position="100"/>
        <end position="124"/>
    </location>
</feature>
<reference evidence="19" key="1">
    <citation type="submission" date="2019-06" db="EMBL/GenBank/DDBJ databases">
        <authorList>
            <consortium name="Wellcome Sanger Institute Data Sharing"/>
        </authorList>
    </citation>
    <scope>NUCLEOTIDE SEQUENCE [LARGE SCALE GENOMIC DNA]</scope>
</reference>
<evidence type="ECO:0000256" key="9">
    <source>
        <dbReference type="ARBA" id="ARBA00022968"/>
    </source>
</evidence>
<dbReference type="GO" id="GO:0005890">
    <property type="term" value="C:sodium:potassium-exchanging ATPase complex"/>
    <property type="evidence" value="ECO:0007669"/>
    <property type="project" value="InterPro"/>
</dbReference>
<dbReference type="Gene3D" id="1.20.5.170">
    <property type="match status" value="1"/>
</dbReference>
<gene>
    <name evidence="19" type="primary">atp1b3b</name>
</gene>
<proteinExistence type="inferred from homology"/>